<proteinExistence type="predicted"/>
<comment type="caution">
    <text evidence="1">The sequence shown here is derived from an EMBL/GenBank/DDBJ whole genome shotgun (WGS) entry which is preliminary data.</text>
</comment>
<organism evidence="1">
    <name type="scientific">marine sediment metagenome</name>
    <dbReference type="NCBI Taxonomy" id="412755"/>
    <lineage>
        <taxon>unclassified sequences</taxon>
        <taxon>metagenomes</taxon>
        <taxon>ecological metagenomes</taxon>
    </lineage>
</organism>
<name>X1RQF6_9ZZZZ</name>
<reference evidence="1" key="1">
    <citation type="journal article" date="2014" name="Front. Microbiol.">
        <title>High frequency of phylogenetically diverse reductive dehalogenase-homologous genes in deep subseafloor sedimentary metagenomes.</title>
        <authorList>
            <person name="Kawai M."/>
            <person name="Futagami T."/>
            <person name="Toyoda A."/>
            <person name="Takaki Y."/>
            <person name="Nishi S."/>
            <person name="Hori S."/>
            <person name="Arai W."/>
            <person name="Tsubouchi T."/>
            <person name="Morono Y."/>
            <person name="Uchiyama I."/>
            <person name="Ito T."/>
            <person name="Fujiyama A."/>
            <person name="Inagaki F."/>
            <person name="Takami H."/>
        </authorList>
    </citation>
    <scope>NUCLEOTIDE SEQUENCE</scope>
    <source>
        <strain evidence="1">Expedition CK06-06</strain>
    </source>
</reference>
<accession>X1RQF6</accession>
<dbReference type="EMBL" id="BARV01038184">
    <property type="protein sequence ID" value="GAI57749.1"/>
    <property type="molecule type" value="Genomic_DNA"/>
</dbReference>
<evidence type="ECO:0000313" key="1">
    <source>
        <dbReference type="EMBL" id="GAI57749.1"/>
    </source>
</evidence>
<sequence>MDKRKEMSCHISHAELTHVSRIIHKGPCLITGFSVAGHGAAGTADLYDGESASGQHKCRIDVLANTSFPWPITHPVDFDKGIYIEVAQETTYVTICYIPESWKDFH</sequence>
<gene>
    <name evidence="1" type="ORF">S06H3_58898</name>
</gene>
<dbReference type="AlphaFoldDB" id="X1RQF6"/>
<protein>
    <submittedName>
        <fullName evidence="1">Uncharacterized protein</fullName>
    </submittedName>
</protein>